<evidence type="ECO:0000259" key="8">
    <source>
        <dbReference type="PROSITE" id="PS50106"/>
    </source>
</evidence>
<evidence type="ECO:0000313" key="9">
    <source>
        <dbReference type="EMBL" id="MEN7550900.1"/>
    </source>
</evidence>
<evidence type="ECO:0000256" key="3">
    <source>
        <dbReference type="ARBA" id="ARBA00022801"/>
    </source>
</evidence>
<feature type="coiled-coil region" evidence="6">
    <location>
        <begin position="592"/>
        <end position="626"/>
    </location>
</feature>
<dbReference type="FunFam" id="3.90.226.10:FF:000090">
    <property type="entry name" value="Tail-specific protease"/>
    <property type="match status" value="1"/>
</dbReference>
<dbReference type="InterPro" id="IPR004447">
    <property type="entry name" value="Peptidase_S41A"/>
</dbReference>
<dbReference type="NCBIfam" id="TIGR00225">
    <property type="entry name" value="prc"/>
    <property type="match status" value="1"/>
</dbReference>
<dbReference type="InterPro" id="IPR040573">
    <property type="entry name" value="TSP_N"/>
</dbReference>
<dbReference type="CDD" id="cd07560">
    <property type="entry name" value="Peptidase_S41_CPP"/>
    <property type="match status" value="1"/>
</dbReference>
<dbReference type="InterPro" id="IPR005151">
    <property type="entry name" value="Tail-specific_protease"/>
</dbReference>
<dbReference type="GO" id="GO:0004252">
    <property type="term" value="F:serine-type endopeptidase activity"/>
    <property type="evidence" value="ECO:0007669"/>
    <property type="project" value="UniProtKB-EC"/>
</dbReference>
<evidence type="ECO:0000256" key="6">
    <source>
        <dbReference type="SAM" id="Coils"/>
    </source>
</evidence>
<evidence type="ECO:0000256" key="1">
    <source>
        <dbReference type="ARBA" id="ARBA00009179"/>
    </source>
</evidence>
<dbReference type="Pfam" id="PF17804">
    <property type="entry name" value="TSP_NTD"/>
    <property type="match status" value="1"/>
</dbReference>
<evidence type="ECO:0000313" key="10">
    <source>
        <dbReference type="Proteomes" id="UP001403385"/>
    </source>
</evidence>
<keyword evidence="3 5" id="KW-0378">Hydrolase</keyword>
<keyword evidence="10" id="KW-1185">Reference proteome</keyword>
<comment type="caution">
    <text evidence="9">The sequence shown here is derived from an EMBL/GenBank/DDBJ whole genome shotgun (WGS) entry which is preliminary data.</text>
</comment>
<dbReference type="CDD" id="cd06782">
    <property type="entry name" value="cpPDZ_CPP-like"/>
    <property type="match status" value="1"/>
</dbReference>
<proteinExistence type="inferred from homology"/>
<dbReference type="SUPFAM" id="SSF50156">
    <property type="entry name" value="PDZ domain-like"/>
    <property type="match status" value="1"/>
</dbReference>
<evidence type="ECO:0000256" key="7">
    <source>
        <dbReference type="SAM" id="SignalP"/>
    </source>
</evidence>
<dbReference type="InterPro" id="IPR020992">
    <property type="entry name" value="Tail_Prtase_C"/>
</dbReference>
<keyword evidence="6" id="KW-0175">Coiled coil</keyword>
<dbReference type="Pfam" id="PF11818">
    <property type="entry name" value="DUF3340"/>
    <property type="match status" value="1"/>
</dbReference>
<dbReference type="InterPro" id="IPR029045">
    <property type="entry name" value="ClpP/crotonase-like_dom_sf"/>
</dbReference>
<accession>A0AAW9S6S9</accession>
<dbReference type="Gene3D" id="3.30.750.44">
    <property type="match status" value="1"/>
</dbReference>
<dbReference type="SUPFAM" id="SSF52096">
    <property type="entry name" value="ClpP/crotonase"/>
    <property type="match status" value="1"/>
</dbReference>
<dbReference type="AlphaFoldDB" id="A0AAW9S6S9"/>
<dbReference type="Gene3D" id="2.30.42.10">
    <property type="match status" value="1"/>
</dbReference>
<evidence type="ECO:0000256" key="4">
    <source>
        <dbReference type="ARBA" id="ARBA00022825"/>
    </source>
</evidence>
<dbReference type="SMART" id="SM00245">
    <property type="entry name" value="TSPc"/>
    <property type="match status" value="1"/>
</dbReference>
<feature type="chain" id="PRO_5043712694" evidence="7">
    <location>
        <begin position="22"/>
        <end position="688"/>
    </location>
</feature>
<dbReference type="InterPro" id="IPR001478">
    <property type="entry name" value="PDZ"/>
</dbReference>
<feature type="domain" description="PDZ" evidence="8">
    <location>
        <begin position="243"/>
        <end position="320"/>
    </location>
</feature>
<protein>
    <submittedName>
        <fullName evidence="9">Carboxy terminal-processing peptidase</fullName>
        <ecNumber evidence="9">3.4.21.102</ecNumber>
    </submittedName>
</protein>
<dbReference type="InterPro" id="IPR036034">
    <property type="entry name" value="PDZ_sf"/>
</dbReference>
<feature type="signal peptide" evidence="7">
    <location>
        <begin position="1"/>
        <end position="21"/>
    </location>
</feature>
<dbReference type="PANTHER" id="PTHR32060:SF22">
    <property type="entry name" value="CARBOXYL-TERMINAL-PROCESSING PEPTIDASE 3, CHLOROPLASTIC"/>
    <property type="match status" value="1"/>
</dbReference>
<evidence type="ECO:0000256" key="2">
    <source>
        <dbReference type="ARBA" id="ARBA00022670"/>
    </source>
</evidence>
<dbReference type="Gene3D" id="3.90.226.10">
    <property type="entry name" value="2-enoyl-CoA Hydratase, Chain A, domain 1"/>
    <property type="match status" value="1"/>
</dbReference>
<dbReference type="EMBL" id="JBDKWZ010000017">
    <property type="protein sequence ID" value="MEN7550900.1"/>
    <property type="molecule type" value="Genomic_DNA"/>
</dbReference>
<name>A0AAW9S6S9_9BACT</name>
<gene>
    <name evidence="9" type="ORF">AAG747_23470</name>
</gene>
<dbReference type="SMART" id="SM00228">
    <property type="entry name" value="PDZ"/>
    <property type="match status" value="1"/>
</dbReference>
<organism evidence="9 10">
    <name type="scientific">Rapidithrix thailandica</name>
    <dbReference type="NCBI Taxonomy" id="413964"/>
    <lineage>
        <taxon>Bacteria</taxon>
        <taxon>Pseudomonadati</taxon>
        <taxon>Bacteroidota</taxon>
        <taxon>Cytophagia</taxon>
        <taxon>Cytophagales</taxon>
        <taxon>Flammeovirgaceae</taxon>
        <taxon>Rapidithrix</taxon>
    </lineage>
</organism>
<dbReference type="Pfam" id="PF00595">
    <property type="entry name" value="PDZ"/>
    <property type="match status" value="1"/>
</dbReference>
<dbReference type="Pfam" id="PF03572">
    <property type="entry name" value="Peptidase_S41"/>
    <property type="match status" value="1"/>
</dbReference>
<dbReference type="Proteomes" id="UP001403385">
    <property type="component" value="Unassembled WGS sequence"/>
</dbReference>
<dbReference type="GO" id="GO:0030288">
    <property type="term" value="C:outer membrane-bounded periplasmic space"/>
    <property type="evidence" value="ECO:0007669"/>
    <property type="project" value="TreeGrafter"/>
</dbReference>
<dbReference type="EC" id="3.4.21.102" evidence="9"/>
<dbReference type="GO" id="GO:0007165">
    <property type="term" value="P:signal transduction"/>
    <property type="evidence" value="ECO:0007669"/>
    <property type="project" value="TreeGrafter"/>
</dbReference>
<keyword evidence="4 5" id="KW-0720">Serine protease</keyword>
<keyword evidence="7" id="KW-0732">Signal</keyword>
<dbReference type="PANTHER" id="PTHR32060">
    <property type="entry name" value="TAIL-SPECIFIC PROTEASE"/>
    <property type="match status" value="1"/>
</dbReference>
<dbReference type="RefSeq" id="WP_346823680.1">
    <property type="nucleotide sequence ID" value="NZ_JBDKWZ010000017.1"/>
</dbReference>
<keyword evidence="2 5" id="KW-0645">Protease</keyword>
<evidence type="ECO:0000256" key="5">
    <source>
        <dbReference type="RuleBase" id="RU004404"/>
    </source>
</evidence>
<dbReference type="PROSITE" id="PS50106">
    <property type="entry name" value="PDZ"/>
    <property type="match status" value="1"/>
</dbReference>
<sequence length="688" mass="78042">MKRALKTFVLVFFLSISSLLATSQVPNSGSLSDTSEILQPKANHYKEAMLVTAILGQYHYNKPPFNDSLSSIVFERFINTLDNSRQYFMASDLEVLEDYRFHLDDDLKNGNLGAPFAIFEVFRHRFYNRVDKIQKRLHQGKSFDFTKDEFFDVNRESVAWAASERELDEIWRKNLKSQALNLKLSGDDWDTIVQKLTKRYEQYRKAISQYNSDDVFQLFMNSFSEAYDPHTNYFSPKRAAEFRIDMSRSLEGIGAQLGVENDYIVVKDIIPGGPAFKTNSLNVDDKIVAVAQEGDSIYTDLVGWRVDDAVQLIRGPKGTVVKLKVVSAEAGIHAKPKEVVLMRDKINLEEQSAQKKVIKFDNKEKSFKFGVITIPAFYLDFEAVKNGEEEFQSTHRDVKKLLGELKEEKVDGLIVDLRFNGGGSLEEAIQLTGLFINEGPVVQIRRSDGTVEHGEDDNPEVDFDGPLVVLVNRFSASASEIFAGAIQDYKRGLIIGEQTFGKGTVQQVIGLNRFLNTDEPLGQLKLTLAKYYRVTGSSTQHIGVTPDVELPSAYSAEEFGESSQPTALPWDEIQPIQFHSSNFINDSLMQHIEKAFQVRKKSDAELKLLEQNIEELNKLRETTVISLNEEVRKKEIDELDEWDSEDLLEENATIAPEIKDIMNEDEIPDTYLKEGAFILSELILAKVS</sequence>
<dbReference type="GO" id="GO:0006508">
    <property type="term" value="P:proteolysis"/>
    <property type="evidence" value="ECO:0007669"/>
    <property type="project" value="UniProtKB-KW"/>
</dbReference>
<comment type="similarity">
    <text evidence="1 5">Belongs to the peptidase S41A family.</text>
</comment>
<reference evidence="9 10" key="1">
    <citation type="submission" date="2024-04" db="EMBL/GenBank/DDBJ databases">
        <title>Novel genus in family Flammeovirgaceae.</title>
        <authorList>
            <person name="Nguyen T.H."/>
            <person name="Vuong T.Q."/>
            <person name="Le H."/>
            <person name="Kim S.-G."/>
        </authorList>
    </citation>
    <scope>NUCLEOTIDE SEQUENCE [LARGE SCALE GENOMIC DNA]</scope>
    <source>
        <strain evidence="9 10">JCM 23209</strain>
    </source>
</reference>